<feature type="transmembrane region" description="Helical" evidence="2">
    <location>
        <begin position="259"/>
        <end position="278"/>
    </location>
</feature>
<keyword evidence="2" id="KW-0812">Transmembrane</keyword>
<feature type="transmembrane region" description="Helical" evidence="2">
    <location>
        <begin position="284"/>
        <end position="301"/>
    </location>
</feature>
<organism evidence="4 5">
    <name type="scientific">Cucurbita argyrosperma subsp. sororia</name>
    <dbReference type="NCBI Taxonomy" id="37648"/>
    <lineage>
        <taxon>Eukaryota</taxon>
        <taxon>Viridiplantae</taxon>
        <taxon>Streptophyta</taxon>
        <taxon>Embryophyta</taxon>
        <taxon>Tracheophyta</taxon>
        <taxon>Spermatophyta</taxon>
        <taxon>Magnoliopsida</taxon>
        <taxon>eudicotyledons</taxon>
        <taxon>Gunneridae</taxon>
        <taxon>Pentapetalae</taxon>
        <taxon>rosids</taxon>
        <taxon>fabids</taxon>
        <taxon>Cucurbitales</taxon>
        <taxon>Cucurbitaceae</taxon>
        <taxon>Cucurbiteae</taxon>
        <taxon>Cucurbita</taxon>
    </lineage>
</organism>
<reference evidence="4 5" key="1">
    <citation type="journal article" date="2021" name="Hortic Res">
        <title>The domestication of Cucurbita argyrosperma as revealed by the genome of its wild relative.</title>
        <authorList>
            <person name="Barrera-Redondo J."/>
            <person name="Sanchez-de la Vega G."/>
            <person name="Aguirre-Liguori J.A."/>
            <person name="Castellanos-Morales G."/>
            <person name="Gutierrez-Guerrero Y.T."/>
            <person name="Aguirre-Dugua X."/>
            <person name="Aguirre-Planter E."/>
            <person name="Tenaillon M.I."/>
            <person name="Lira-Saade R."/>
            <person name="Eguiarte L.E."/>
        </authorList>
    </citation>
    <scope>NUCLEOTIDE SEQUENCE [LARGE SCALE GENOMIC DNA]</scope>
    <source>
        <strain evidence="4">JBR-2021</strain>
    </source>
</reference>
<evidence type="ECO:0000256" key="2">
    <source>
        <dbReference type="SAM" id="Phobius"/>
    </source>
</evidence>
<dbReference type="EMBL" id="JAGKQH010000001">
    <property type="protein sequence ID" value="KAG6607094.1"/>
    <property type="molecule type" value="Genomic_DNA"/>
</dbReference>
<evidence type="ECO:0000313" key="4">
    <source>
        <dbReference type="EMBL" id="KAG6607094.1"/>
    </source>
</evidence>
<feature type="domain" description="Peptidase S54 rhomboid" evidence="3">
    <location>
        <begin position="231"/>
        <end position="357"/>
    </location>
</feature>
<feature type="transmembrane region" description="Helical" evidence="2">
    <location>
        <begin position="313"/>
        <end position="334"/>
    </location>
</feature>
<dbReference type="InterPro" id="IPR022764">
    <property type="entry name" value="Peptidase_S54_rhomboid_dom"/>
</dbReference>
<evidence type="ECO:0000256" key="1">
    <source>
        <dbReference type="SAM" id="MobiDB-lite"/>
    </source>
</evidence>
<protein>
    <submittedName>
        <fullName evidence="4">RHOMBOID-like protein 9, chloroplastic</fullName>
    </submittedName>
</protein>
<keyword evidence="5" id="KW-1185">Reference proteome</keyword>
<feature type="transmembrane region" description="Helical" evidence="2">
    <location>
        <begin position="397"/>
        <end position="414"/>
    </location>
</feature>
<dbReference type="Pfam" id="PF01694">
    <property type="entry name" value="Rhomboid"/>
    <property type="match status" value="1"/>
</dbReference>
<dbReference type="AlphaFoldDB" id="A0AAV6P451"/>
<dbReference type="GO" id="GO:0016020">
    <property type="term" value="C:membrane"/>
    <property type="evidence" value="ECO:0007669"/>
    <property type="project" value="InterPro"/>
</dbReference>
<accession>A0AAV6P451</accession>
<evidence type="ECO:0000259" key="3">
    <source>
        <dbReference type="Pfam" id="PF01694"/>
    </source>
</evidence>
<keyword evidence="2" id="KW-1133">Transmembrane helix</keyword>
<sequence>MALAIPAARPIPNLKNSINPITLPILERRNHWREISNNNSSVAMVWTQTTKPRRGSLTASLQDDKRGRSNGLDSESEVFEKLCRVRECDTNKKQLRSLGSYFGRLQGGGSKRKMVPLKKKVEVVDTGQFEAKKELELLDAYFEKVDNDACMHNHATYNFGGQHKSKSVVFTSFPLEDHERDDETQIRHDKLDDMITRSMPRTTQLQEDEVSDLYLISGLVSVNIGVFLYNSHSGAVHVALSCWTLVTFGRQVCRDYGPFTFFLIYVLGGVSGNLTSFLHTPEPTIGGTGPVFAMIGAWLSYQFQNKDVVAKDVLDGMFLKAIFVAVVSSILSNIGPIDEWTHTGAAFSGMLYGFLTCPVVEVNDGGSSSYSASTSSRRGQEKGIKLVRKYADPRKSLAFFALFIMGFTTLLFFIQPPATTLPL</sequence>
<feature type="non-terminal residue" evidence="4">
    <location>
        <position position="1"/>
    </location>
</feature>
<dbReference type="InterPro" id="IPR050925">
    <property type="entry name" value="Rhomboid_protease_S54"/>
</dbReference>
<dbReference type="Proteomes" id="UP000685013">
    <property type="component" value="Chromosome 1"/>
</dbReference>
<gene>
    <name evidence="4" type="primary">RBL9</name>
    <name evidence="4" type="ORF">SDJN03_00436</name>
</gene>
<proteinExistence type="predicted"/>
<feature type="region of interest" description="Disordered" evidence="1">
    <location>
        <begin position="47"/>
        <end position="72"/>
    </location>
</feature>
<dbReference type="PANTHER" id="PTHR43731">
    <property type="entry name" value="RHOMBOID PROTEASE"/>
    <property type="match status" value="1"/>
</dbReference>
<comment type="caution">
    <text evidence="4">The sequence shown here is derived from an EMBL/GenBank/DDBJ whole genome shotgun (WGS) entry which is preliminary data.</text>
</comment>
<name>A0AAV6P451_9ROSI</name>
<dbReference type="GO" id="GO:0004252">
    <property type="term" value="F:serine-type endopeptidase activity"/>
    <property type="evidence" value="ECO:0007669"/>
    <property type="project" value="InterPro"/>
</dbReference>
<keyword evidence="2" id="KW-0472">Membrane</keyword>
<evidence type="ECO:0000313" key="5">
    <source>
        <dbReference type="Proteomes" id="UP000685013"/>
    </source>
</evidence>
<dbReference type="PANTHER" id="PTHR43731:SF30">
    <property type="entry name" value="RHOMBOID-LIKE PROTEIN 9, CHLOROPLASTIC"/>
    <property type="match status" value="1"/>
</dbReference>